<evidence type="ECO:0000256" key="2">
    <source>
        <dbReference type="RuleBase" id="RU003616"/>
    </source>
</evidence>
<sequence>MPPRSPFDDIESVFDRMNRELEQLGQQLEGEFGGTVDVDVSETDDAVVVVADLPGFSSDEIDVNVADRDLTLSADREESEEENEEGDGRRYHRRERSRRSTTRRIRLPADVLEREADAEYRNGVLTVTLPKASPDETDGTHIDVE</sequence>
<evidence type="ECO:0000313" key="6">
    <source>
        <dbReference type="Proteomes" id="UP000509626"/>
    </source>
</evidence>
<dbReference type="EMBL" id="CP058579">
    <property type="protein sequence ID" value="QLG63794.1"/>
    <property type="molecule type" value="Genomic_DNA"/>
</dbReference>
<dbReference type="Proteomes" id="UP000509626">
    <property type="component" value="Chromosome"/>
</dbReference>
<dbReference type="InterPro" id="IPR031107">
    <property type="entry name" value="Small_HSP"/>
</dbReference>
<name>A0A7D5LD75_9EURY</name>
<reference evidence="5 6" key="1">
    <citation type="submission" date="2020-06" db="EMBL/GenBank/DDBJ databases">
        <title>NJ-3-1, isolated from saline soil.</title>
        <authorList>
            <person name="Cui H.L."/>
            <person name="Shi X."/>
        </authorList>
    </citation>
    <scope>NUCLEOTIDE SEQUENCE [LARGE SCALE GENOMIC DNA]</scope>
    <source>
        <strain evidence="5 6">NJ-3-1</strain>
    </source>
</reference>
<protein>
    <submittedName>
        <fullName evidence="5">Hsp20/alpha crystallin family protein</fullName>
    </submittedName>
</protein>
<dbReference type="InterPro" id="IPR008978">
    <property type="entry name" value="HSP20-like_chaperone"/>
</dbReference>
<feature type="region of interest" description="Disordered" evidence="3">
    <location>
        <begin position="68"/>
        <end position="103"/>
    </location>
</feature>
<evidence type="ECO:0000256" key="3">
    <source>
        <dbReference type="SAM" id="MobiDB-lite"/>
    </source>
</evidence>
<dbReference type="Pfam" id="PF00011">
    <property type="entry name" value="HSP20"/>
    <property type="match status" value="1"/>
</dbReference>
<dbReference type="SUPFAM" id="SSF49764">
    <property type="entry name" value="HSP20-like chaperones"/>
    <property type="match status" value="1"/>
</dbReference>
<dbReference type="Gene3D" id="2.60.40.790">
    <property type="match status" value="1"/>
</dbReference>
<feature type="compositionally biased region" description="Basic residues" evidence="3">
    <location>
        <begin position="90"/>
        <end position="103"/>
    </location>
</feature>
<evidence type="ECO:0000259" key="4">
    <source>
        <dbReference type="PROSITE" id="PS01031"/>
    </source>
</evidence>
<dbReference type="GeneID" id="56039698"/>
<gene>
    <name evidence="5" type="ORF">HUG12_19525</name>
</gene>
<dbReference type="OrthoDB" id="198277at2157"/>
<evidence type="ECO:0000313" key="5">
    <source>
        <dbReference type="EMBL" id="QLG63794.1"/>
    </source>
</evidence>
<feature type="domain" description="SHSP" evidence="4">
    <location>
        <begin position="29"/>
        <end position="145"/>
    </location>
</feature>
<dbReference type="PANTHER" id="PTHR11527">
    <property type="entry name" value="HEAT-SHOCK PROTEIN 20 FAMILY MEMBER"/>
    <property type="match status" value="1"/>
</dbReference>
<dbReference type="PROSITE" id="PS01031">
    <property type="entry name" value="SHSP"/>
    <property type="match status" value="1"/>
</dbReference>
<evidence type="ECO:0000256" key="1">
    <source>
        <dbReference type="PROSITE-ProRule" id="PRU00285"/>
    </source>
</evidence>
<organism evidence="5 6">
    <name type="scientific">Halorarum salinum</name>
    <dbReference type="NCBI Taxonomy" id="2743089"/>
    <lineage>
        <taxon>Archaea</taxon>
        <taxon>Methanobacteriati</taxon>
        <taxon>Methanobacteriota</taxon>
        <taxon>Stenosarchaea group</taxon>
        <taxon>Halobacteria</taxon>
        <taxon>Halobacteriales</taxon>
        <taxon>Haloferacaceae</taxon>
        <taxon>Halorarum</taxon>
    </lineage>
</organism>
<dbReference type="RefSeq" id="WP_179270378.1">
    <property type="nucleotide sequence ID" value="NZ_CP058579.1"/>
</dbReference>
<comment type="similarity">
    <text evidence="1 2">Belongs to the small heat shock protein (HSP20) family.</text>
</comment>
<accession>A0A7D5LD75</accession>
<dbReference type="CDD" id="cd06464">
    <property type="entry name" value="ACD_sHsps-like"/>
    <property type="match status" value="1"/>
</dbReference>
<dbReference type="KEGG" id="halu:HUG12_19525"/>
<dbReference type="InterPro" id="IPR002068">
    <property type="entry name" value="A-crystallin/Hsp20_dom"/>
</dbReference>
<dbReference type="AlphaFoldDB" id="A0A7D5LD75"/>
<keyword evidence="6" id="KW-1185">Reference proteome</keyword>
<proteinExistence type="inferred from homology"/>